<dbReference type="PANTHER" id="PTHR43284:SF1">
    <property type="entry name" value="ASPARAGINE SYNTHETASE"/>
    <property type="match status" value="1"/>
</dbReference>
<dbReference type="CDD" id="cd00712">
    <property type="entry name" value="AsnB"/>
    <property type="match status" value="1"/>
</dbReference>
<dbReference type="Gene3D" id="3.60.20.10">
    <property type="entry name" value="Glutamine Phosphoribosylpyrophosphate, subunit 1, domain 1"/>
    <property type="match status" value="1"/>
</dbReference>
<dbReference type="SUPFAM" id="SSF52402">
    <property type="entry name" value="Adenine nucleotide alpha hydrolases-like"/>
    <property type="match status" value="1"/>
</dbReference>
<dbReference type="Pfam" id="PF13537">
    <property type="entry name" value="GATase_7"/>
    <property type="match status" value="1"/>
</dbReference>
<comment type="catalytic activity">
    <reaction evidence="7">
        <text>L-aspartate + L-glutamine + ATP + H2O = L-asparagine + L-glutamate + AMP + diphosphate + H(+)</text>
        <dbReference type="Rhea" id="RHEA:12228"/>
        <dbReference type="ChEBI" id="CHEBI:15377"/>
        <dbReference type="ChEBI" id="CHEBI:15378"/>
        <dbReference type="ChEBI" id="CHEBI:29985"/>
        <dbReference type="ChEBI" id="CHEBI:29991"/>
        <dbReference type="ChEBI" id="CHEBI:30616"/>
        <dbReference type="ChEBI" id="CHEBI:33019"/>
        <dbReference type="ChEBI" id="CHEBI:58048"/>
        <dbReference type="ChEBI" id="CHEBI:58359"/>
        <dbReference type="ChEBI" id="CHEBI:456215"/>
        <dbReference type="EC" id="6.3.5.4"/>
    </reaction>
</comment>
<keyword evidence="4 9" id="KW-0547">Nucleotide-binding</keyword>
<dbReference type="EC" id="6.3.5.4" evidence="3"/>
<dbReference type="InterPro" id="IPR001962">
    <property type="entry name" value="Asn_synthase"/>
</dbReference>
<dbReference type="EMBL" id="VBOW01000001">
    <property type="protein sequence ID" value="TMQ61037.1"/>
    <property type="molecule type" value="Genomic_DNA"/>
</dbReference>
<dbReference type="GO" id="GO:0004066">
    <property type="term" value="F:asparagine synthase (glutamine-hydrolyzing) activity"/>
    <property type="evidence" value="ECO:0007669"/>
    <property type="project" value="UniProtKB-EC"/>
</dbReference>
<dbReference type="GO" id="GO:0005524">
    <property type="term" value="F:ATP binding"/>
    <property type="evidence" value="ECO:0007669"/>
    <property type="project" value="UniProtKB-KW"/>
</dbReference>
<gene>
    <name evidence="12" type="primary">asnB</name>
    <name evidence="12" type="ORF">E6K76_00135</name>
</gene>
<dbReference type="InterPro" id="IPR017932">
    <property type="entry name" value="GATase_2_dom"/>
</dbReference>
<evidence type="ECO:0000256" key="3">
    <source>
        <dbReference type="ARBA" id="ARBA00012737"/>
    </source>
</evidence>
<keyword evidence="8" id="KW-0028">Amino-acid biosynthesis</keyword>
<evidence type="ECO:0000313" key="13">
    <source>
        <dbReference type="Proteomes" id="UP000316852"/>
    </source>
</evidence>
<dbReference type="CDD" id="cd01991">
    <property type="entry name" value="Asn_synthase_B_C"/>
    <property type="match status" value="1"/>
</dbReference>
<keyword evidence="6 8" id="KW-0315">Glutamine amidotransferase</keyword>
<dbReference type="PIRSF" id="PIRSF001589">
    <property type="entry name" value="Asn_synthetase_glu-h"/>
    <property type="match status" value="1"/>
</dbReference>
<keyword evidence="5 9" id="KW-0067">ATP-binding</keyword>
<dbReference type="Pfam" id="PF00733">
    <property type="entry name" value="Asn_synthase"/>
    <property type="match status" value="1"/>
</dbReference>
<dbReference type="InterPro" id="IPR033738">
    <property type="entry name" value="AsnB_N"/>
</dbReference>
<feature type="binding site" evidence="9">
    <location>
        <position position="100"/>
    </location>
    <ligand>
        <name>L-glutamine</name>
        <dbReference type="ChEBI" id="CHEBI:58359"/>
    </ligand>
</feature>
<sequence length="632" mass="71294">MCGIAGIFCIDASRAVDPDQIDRMSAVLRHRGPDEGSRYVSGPVGLGHRRLKIIDLKTGSQPMLSEDGALAVVFNGEIYNFRSLRDQLAARGYRFRTTSDTETILYAYDAFGEDCVRHLRGMFAFAIWNARSSELFLARDRLGIKPLYYSWDGSRFAFGSEIKAVLEAEKHPRRIDLEAVDDYLTYLYVPSPKTIFRDVRKLAPAERLTVSARGLRASTYWDVTFESGDGRSESDYVEELVERVRDSVRAHLVSDVPVGAFLSGGIDSSAVVAFISEILGRPVITSSIGFGERAYDELPYARRMAQLVHADAYEKIVRADAVAILDSLVWHYDEPFADSSMVPTYYVSQVARERATVALSGDGGDEAFAGYERYRFDLFENRVRGWLPASIRGPLFGILGGIYPKADWLPRPLRGKTLLTSLSLTGERGYFRTMTWMDERLRAKIYRPELRRALQGYDPFTVLEPHFARSVGWDPLSRIQYVDMKTYLPDDILTKVDRASMAHSLEVRVPLLDHEVIEFAAQIPPGLRIRGGQGKYIFKKALSGRLPREILYRRKMGFSVPLAAWFRGPLRPVFEGHVLDEGAFVSQLLDPVGVRSLWSGHQRGTHNFATQLWALLVLECWGRRFASSTPNA</sequence>
<comment type="caution">
    <text evidence="12">The sequence shown here is derived from an EMBL/GenBank/DDBJ whole genome shotgun (WGS) entry which is preliminary data.</text>
</comment>
<evidence type="ECO:0000256" key="1">
    <source>
        <dbReference type="ARBA" id="ARBA00005187"/>
    </source>
</evidence>
<dbReference type="PANTHER" id="PTHR43284">
    <property type="entry name" value="ASPARAGINE SYNTHETASE (GLUTAMINE-HYDROLYZING)"/>
    <property type="match status" value="1"/>
</dbReference>
<dbReference type="GO" id="GO:0005829">
    <property type="term" value="C:cytosol"/>
    <property type="evidence" value="ECO:0007669"/>
    <property type="project" value="TreeGrafter"/>
</dbReference>
<dbReference type="AlphaFoldDB" id="A0A538TBT3"/>
<dbReference type="Gene3D" id="3.40.50.620">
    <property type="entry name" value="HUPs"/>
    <property type="match status" value="1"/>
</dbReference>
<dbReference type="InterPro" id="IPR006426">
    <property type="entry name" value="Asn_synth_AEB"/>
</dbReference>
<dbReference type="InterPro" id="IPR029055">
    <property type="entry name" value="Ntn_hydrolases_N"/>
</dbReference>
<evidence type="ECO:0000256" key="8">
    <source>
        <dbReference type="PIRSR" id="PIRSR001589-1"/>
    </source>
</evidence>
<dbReference type="InterPro" id="IPR051786">
    <property type="entry name" value="ASN_synthetase/amidase"/>
</dbReference>
<keyword evidence="12" id="KW-0436">Ligase</keyword>
<feature type="active site" description="For GATase activity" evidence="8">
    <location>
        <position position="2"/>
    </location>
</feature>
<feature type="site" description="Important for beta-aspartyl-AMP intermediate formation" evidence="10">
    <location>
        <position position="362"/>
    </location>
</feature>
<evidence type="ECO:0000313" key="12">
    <source>
        <dbReference type="EMBL" id="TMQ61037.1"/>
    </source>
</evidence>
<comment type="similarity">
    <text evidence="2">Belongs to the asparagine synthetase family.</text>
</comment>
<evidence type="ECO:0000256" key="4">
    <source>
        <dbReference type="ARBA" id="ARBA00022741"/>
    </source>
</evidence>
<dbReference type="SUPFAM" id="SSF56235">
    <property type="entry name" value="N-terminal nucleophile aminohydrolases (Ntn hydrolases)"/>
    <property type="match status" value="1"/>
</dbReference>
<feature type="binding site" evidence="9">
    <location>
        <position position="288"/>
    </location>
    <ligand>
        <name>ATP</name>
        <dbReference type="ChEBI" id="CHEBI:30616"/>
    </ligand>
</feature>
<name>A0A538TBT3_UNCEI</name>
<dbReference type="PROSITE" id="PS51278">
    <property type="entry name" value="GATASE_TYPE_2"/>
    <property type="match status" value="1"/>
</dbReference>
<evidence type="ECO:0000256" key="10">
    <source>
        <dbReference type="PIRSR" id="PIRSR001589-3"/>
    </source>
</evidence>
<reference evidence="12 13" key="1">
    <citation type="journal article" date="2019" name="Nat. Microbiol.">
        <title>Mediterranean grassland soil C-N compound turnover is dependent on rainfall and depth, and is mediated by genomically divergent microorganisms.</title>
        <authorList>
            <person name="Diamond S."/>
            <person name="Andeer P.F."/>
            <person name="Li Z."/>
            <person name="Crits-Christoph A."/>
            <person name="Burstein D."/>
            <person name="Anantharaman K."/>
            <person name="Lane K.R."/>
            <person name="Thomas B.C."/>
            <person name="Pan C."/>
            <person name="Northen T.R."/>
            <person name="Banfield J.F."/>
        </authorList>
    </citation>
    <scope>NUCLEOTIDE SEQUENCE [LARGE SCALE GENOMIC DNA]</scope>
    <source>
        <strain evidence="12">WS_6</strain>
    </source>
</reference>
<proteinExistence type="inferred from homology"/>
<evidence type="ECO:0000256" key="6">
    <source>
        <dbReference type="ARBA" id="ARBA00022962"/>
    </source>
</evidence>
<accession>A0A538TBT3</accession>
<evidence type="ECO:0000256" key="2">
    <source>
        <dbReference type="ARBA" id="ARBA00005752"/>
    </source>
</evidence>
<dbReference type="GO" id="GO:0006529">
    <property type="term" value="P:asparagine biosynthetic process"/>
    <property type="evidence" value="ECO:0007669"/>
    <property type="project" value="UniProtKB-KW"/>
</dbReference>
<protein>
    <recommendedName>
        <fullName evidence="3">asparagine synthase (glutamine-hydrolyzing)</fullName>
        <ecNumber evidence="3">6.3.5.4</ecNumber>
    </recommendedName>
</protein>
<dbReference type="Proteomes" id="UP000316852">
    <property type="component" value="Unassembled WGS sequence"/>
</dbReference>
<dbReference type="InterPro" id="IPR014729">
    <property type="entry name" value="Rossmann-like_a/b/a_fold"/>
</dbReference>
<dbReference type="NCBIfam" id="TIGR01536">
    <property type="entry name" value="asn_synth_AEB"/>
    <property type="match status" value="1"/>
</dbReference>
<keyword evidence="8" id="KW-0061">Asparagine biosynthesis</keyword>
<feature type="domain" description="Glutamine amidotransferase type-2" evidence="11">
    <location>
        <begin position="2"/>
        <end position="213"/>
    </location>
</feature>
<feature type="binding site" evidence="9">
    <location>
        <begin position="360"/>
        <end position="361"/>
    </location>
    <ligand>
        <name>ATP</name>
        <dbReference type="ChEBI" id="CHEBI:30616"/>
    </ligand>
</feature>
<evidence type="ECO:0000259" key="11">
    <source>
        <dbReference type="PROSITE" id="PS51278"/>
    </source>
</evidence>
<evidence type="ECO:0000256" key="9">
    <source>
        <dbReference type="PIRSR" id="PIRSR001589-2"/>
    </source>
</evidence>
<evidence type="ECO:0000256" key="7">
    <source>
        <dbReference type="ARBA" id="ARBA00048741"/>
    </source>
</evidence>
<organism evidence="12 13">
    <name type="scientific">Eiseniibacteriota bacterium</name>
    <dbReference type="NCBI Taxonomy" id="2212470"/>
    <lineage>
        <taxon>Bacteria</taxon>
        <taxon>Candidatus Eiseniibacteriota</taxon>
    </lineage>
</organism>
<evidence type="ECO:0000256" key="5">
    <source>
        <dbReference type="ARBA" id="ARBA00022840"/>
    </source>
</evidence>
<comment type="pathway">
    <text evidence="1">Amino-acid biosynthesis; L-asparagine biosynthesis; L-asparagine from L-aspartate (L-Gln route): step 1/1.</text>
</comment>